<dbReference type="InterPro" id="IPR036085">
    <property type="entry name" value="PAZ_dom_sf"/>
</dbReference>
<dbReference type="InterPro" id="IPR014811">
    <property type="entry name" value="ArgoL1"/>
</dbReference>
<proteinExistence type="predicted"/>
<sequence length="552" mass="62882">MLEQSPLQSSSSSGNISLRTNYFRIQRLSGVVYHYDVEIKTVNKTDTSRDTKPRGFSTRVKRRVVEALQQSKAFKKYVLAFDGTKNLYTSKPLPSKEVEHCVAIDEKSNQDFFITLKLAYTLDMEELKSPFDPDVHQKHIQALDILIRHAASQTHEAVGRYFFKLPHNPPDKLAEVYHGFYTTFRPCKSEPMLNIDFAAMSFCHSMTLLKFAEKVKKERGASSLPELLSKELKGLQIYTTYLGYKRFYRVERVSEKSAKDQDITVEEKKMNVAQYFKNKGLKIKSHLRCIKCEGQDQYLPQDLCHIPAQPYRHEAFKEVIQEAFRDSNPMERFTFIQDTADELFKTSRDTLNEFRIELIGEMVKLNGRIISPPSVKFMRGQLMPDEGSWKMLFSHRFFSSRNGPTRFSVLAVDCKINENIGIELTDIGEGLGIKLEYSEFKDITTTDDPLKCLCNGFKDLQAAELVLVVLGNPNLYATVKAAADVSVGVLTQCLQVQRLSDNNYPLWRSICLKINAKLGGCNNVLCKTDSEETITHAMVIGIDVNHPAPGDT</sequence>
<dbReference type="GO" id="GO:0003723">
    <property type="term" value="F:RNA binding"/>
    <property type="evidence" value="ECO:0007669"/>
    <property type="project" value="InterPro"/>
</dbReference>
<protein>
    <recommendedName>
        <fullName evidence="5">Piwi domain-containing protein</fullName>
    </recommendedName>
</protein>
<dbReference type="Gene3D" id="2.170.260.10">
    <property type="entry name" value="paz domain"/>
    <property type="match status" value="1"/>
</dbReference>
<dbReference type="SMART" id="SM01163">
    <property type="entry name" value="DUF1785"/>
    <property type="match status" value="1"/>
</dbReference>
<dbReference type="Proteomes" id="UP000821866">
    <property type="component" value="Chromosome 6"/>
</dbReference>
<dbReference type="InterPro" id="IPR012337">
    <property type="entry name" value="RNaseH-like_sf"/>
</dbReference>
<dbReference type="GO" id="GO:0034587">
    <property type="term" value="P:piRNA processing"/>
    <property type="evidence" value="ECO:0007669"/>
    <property type="project" value="UniProtKB-ARBA"/>
</dbReference>
<dbReference type="PROSITE" id="PS50822">
    <property type="entry name" value="PIWI"/>
    <property type="match status" value="1"/>
</dbReference>
<feature type="domain" description="PAZ" evidence="1">
    <location>
        <begin position="207"/>
        <end position="308"/>
    </location>
</feature>
<evidence type="ECO:0000313" key="3">
    <source>
        <dbReference type="EMBL" id="KAH8023622.1"/>
    </source>
</evidence>
<keyword evidence="4" id="KW-1185">Reference proteome</keyword>
<gene>
    <name evidence="3" type="ORF">HPB51_015118</name>
</gene>
<dbReference type="PROSITE" id="PS50821">
    <property type="entry name" value="PAZ"/>
    <property type="match status" value="1"/>
</dbReference>
<evidence type="ECO:0000259" key="1">
    <source>
        <dbReference type="PROSITE" id="PS50821"/>
    </source>
</evidence>
<dbReference type="InterPro" id="IPR003100">
    <property type="entry name" value="PAZ_dom"/>
</dbReference>
<reference evidence="3" key="1">
    <citation type="journal article" date="2020" name="Cell">
        <title>Large-Scale Comparative Analyses of Tick Genomes Elucidate Their Genetic Diversity and Vector Capacities.</title>
        <authorList>
            <consortium name="Tick Genome and Microbiome Consortium (TIGMIC)"/>
            <person name="Jia N."/>
            <person name="Wang J."/>
            <person name="Shi W."/>
            <person name="Du L."/>
            <person name="Sun Y."/>
            <person name="Zhan W."/>
            <person name="Jiang J.F."/>
            <person name="Wang Q."/>
            <person name="Zhang B."/>
            <person name="Ji P."/>
            <person name="Bell-Sakyi L."/>
            <person name="Cui X.M."/>
            <person name="Yuan T.T."/>
            <person name="Jiang B.G."/>
            <person name="Yang W.F."/>
            <person name="Lam T.T."/>
            <person name="Chang Q.C."/>
            <person name="Ding S.J."/>
            <person name="Wang X.J."/>
            <person name="Zhu J.G."/>
            <person name="Ruan X.D."/>
            <person name="Zhao L."/>
            <person name="Wei J.T."/>
            <person name="Ye R.Z."/>
            <person name="Que T.C."/>
            <person name="Du C.H."/>
            <person name="Zhou Y.H."/>
            <person name="Cheng J.X."/>
            <person name="Dai P.F."/>
            <person name="Guo W.B."/>
            <person name="Han X.H."/>
            <person name="Huang E.J."/>
            <person name="Li L.F."/>
            <person name="Wei W."/>
            <person name="Gao Y.C."/>
            <person name="Liu J.Z."/>
            <person name="Shao H.Z."/>
            <person name="Wang X."/>
            <person name="Wang C.C."/>
            <person name="Yang T.C."/>
            <person name="Huo Q.B."/>
            <person name="Li W."/>
            <person name="Chen H.Y."/>
            <person name="Chen S.E."/>
            <person name="Zhou L.G."/>
            <person name="Ni X.B."/>
            <person name="Tian J.H."/>
            <person name="Sheng Y."/>
            <person name="Liu T."/>
            <person name="Pan Y.S."/>
            <person name="Xia L.Y."/>
            <person name="Li J."/>
            <person name="Zhao F."/>
            <person name="Cao W.C."/>
        </authorList>
    </citation>
    <scope>NUCLEOTIDE SEQUENCE</scope>
    <source>
        <strain evidence="3">Rmic-2018</strain>
    </source>
</reference>
<evidence type="ECO:0000259" key="2">
    <source>
        <dbReference type="PROSITE" id="PS50822"/>
    </source>
</evidence>
<organism evidence="3 4">
    <name type="scientific">Rhipicephalus microplus</name>
    <name type="common">Cattle tick</name>
    <name type="synonym">Boophilus microplus</name>
    <dbReference type="NCBI Taxonomy" id="6941"/>
    <lineage>
        <taxon>Eukaryota</taxon>
        <taxon>Metazoa</taxon>
        <taxon>Ecdysozoa</taxon>
        <taxon>Arthropoda</taxon>
        <taxon>Chelicerata</taxon>
        <taxon>Arachnida</taxon>
        <taxon>Acari</taxon>
        <taxon>Parasitiformes</taxon>
        <taxon>Ixodida</taxon>
        <taxon>Ixodoidea</taxon>
        <taxon>Ixodidae</taxon>
        <taxon>Rhipicephalinae</taxon>
        <taxon>Rhipicephalus</taxon>
        <taxon>Boophilus</taxon>
    </lineage>
</organism>
<dbReference type="Pfam" id="PF08699">
    <property type="entry name" value="ArgoL1"/>
    <property type="match status" value="1"/>
</dbReference>
<dbReference type="Pfam" id="PF02170">
    <property type="entry name" value="PAZ"/>
    <property type="match status" value="1"/>
</dbReference>
<dbReference type="VEuPathDB" id="VectorBase:LOC119172179"/>
<comment type="caution">
    <text evidence="3">The sequence shown here is derived from an EMBL/GenBank/DDBJ whole genome shotgun (WGS) entry which is preliminary data.</text>
</comment>
<dbReference type="InterPro" id="IPR032474">
    <property type="entry name" value="Argonaute_N"/>
</dbReference>
<dbReference type="Pfam" id="PF02171">
    <property type="entry name" value="Piwi"/>
    <property type="match status" value="1"/>
</dbReference>
<reference evidence="3" key="2">
    <citation type="submission" date="2021-09" db="EMBL/GenBank/DDBJ databases">
        <authorList>
            <person name="Jia N."/>
            <person name="Wang J."/>
            <person name="Shi W."/>
            <person name="Du L."/>
            <person name="Sun Y."/>
            <person name="Zhan W."/>
            <person name="Jiang J."/>
            <person name="Wang Q."/>
            <person name="Zhang B."/>
            <person name="Ji P."/>
            <person name="Sakyi L.B."/>
            <person name="Cui X."/>
            <person name="Yuan T."/>
            <person name="Jiang B."/>
            <person name="Yang W."/>
            <person name="Lam T.T.-Y."/>
            <person name="Chang Q."/>
            <person name="Ding S."/>
            <person name="Wang X."/>
            <person name="Zhu J."/>
            <person name="Ruan X."/>
            <person name="Zhao L."/>
            <person name="Wei J."/>
            <person name="Que T."/>
            <person name="Du C."/>
            <person name="Cheng J."/>
            <person name="Dai P."/>
            <person name="Han X."/>
            <person name="Huang E."/>
            <person name="Gao Y."/>
            <person name="Liu J."/>
            <person name="Shao H."/>
            <person name="Ye R."/>
            <person name="Li L."/>
            <person name="Wei W."/>
            <person name="Wang X."/>
            <person name="Wang C."/>
            <person name="Huo Q."/>
            <person name="Li W."/>
            <person name="Guo W."/>
            <person name="Chen H."/>
            <person name="Chen S."/>
            <person name="Zhou L."/>
            <person name="Zhou L."/>
            <person name="Ni X."/>
            <person name="Tian J."/>
            <person name="Zhou Y."/>
            <person name="Sheng Y."/>
            <person name="Liu T."/>
            <person name="Pan Y."/>
            <person name="Xia L."/>
            <person name="Li J."/>
            <person name="Zhao F."/>
            <person name="Cao W."/>
        </authorList>
    </citation>
    <scope>NUCLEOTIDE SEQUENCE</scope>
    <source>
        <strain evidence="3">Rmic-2018</strain>
        <tissue evidence="3">Larvae</tissue>
    </source>
</reference>
<dbReference type="Gene3D" id="3.40.50.2300">
    <property type="match status" value="1"/>
</dbReference>
<dbReference type="SUPFAM" id="SSF101690">
    <property type="entry name" value="PAZ domain"/>
    <property type="match status" value="1"/>
</dbReference>
<name>A0A9J6DNL2_RHIMP</name>
<dbReference type="Pfam" id="PF16486">
    <property type="entry name" value="ArgoN"/>
    <property type="match status" value="1"/>
</dbReference>
<accession>A0A9J6DNL2</accession>
<dbReference type="SUPFAM" id="SSF53098">
    <property type="entry name" value="Ribonuclease H-like"/>
    <property type="match status" value="1"/>
</dbReference>
<dbReference type="InterPro" id="IPR003165">
    <property type="entry name" value="Piwi"/>
</dbReference>
<dbReference type="AlphaFoldDB" id="A0A9J6DNL2"/>
<dbReference type="CDD" id="cd02846">
    <property type="entry name" value="PAZ_argonaute_like"/>
    <property type="match status" value="1"/>
</dbReference>
<dbReference type="PANTHER" id="PTHR22891">
    <property type="entry name" value="EUKARYOTIC TRANSLATION INITIATION FACTOR 2C"/>
    <property type="match status" value="1"/>
</dbReference>
<dbReference type="EMBL" id="JABSTU010000008">
    <property type="protein sequence ID" value="KAH8023622.1"/>
    <property type="molecule type" value="Genomic_DNA"/>
</dbReference>
<evidence type="ECO:0008006" key="5">
    <source>
        <dbReference type="Google" id="ProtNLM"/>
    </source>
</evidence>
<feature type="domain" description="Piwi" evidence="2">
    <location>
        <begin position="465"/>
        <end position="552"/>
    </location>
</feature>
<evidence type="ECO:0000313" key="4">
    <source>
        <dbReference type="Proteomes" id="UP000821866"/>
    </source>
</evidence>